<feature type="region of interest" description="Disordered" evidence="1">
    <location>
        <begin position="89"/>
        <end position="110"/>
    </location>
</feature>
<evidence type="ECO:0000313" key="2">
    <source>
        <dbReference type="EMBL" id="CAE6413981.1"/>
    </source>
</evidence>
<gene>
    <name evidence="2" type="ORF">RDB_LOCUS5067</name>
</gene>
<dbReference type="AlphaFoldDB" id="A0A8H3ABZ5"/>
<evidence type="ECO:0000256" key="1">
    <source>
        <dbReference type="SAM" id="MobiDB-lite"/>
    </source>
</evidence>
<dbReference type="Proteomes" id="UP000663861">
    <property type="component" value="Unassembled WGS sequence"/>
</dbReference>
<dbReference type="EMBL" id="CAJMWY010000064">
    <property type="protein sequence ID" value="CAE6413981.1"/>
    <property type="molecule type" value="Genomic_DNA"/>
</dbReference>
<reference evidence="2" key="1">
    <citation type="submission" date="2021-01" db="EMBL/GenBank/DDBJ databases">
        <authorList>
            <person name="Kaushik A."/>
        </authorList>
    </citation>
    <scope>NUCLEOTIDE SEQUENCE</scope>
    <source>
        <strain evidence="2">AG4-RS23</strain>
    </source>
</reference>
<name>A0A8H3ABZ5_9AGAM</name>
<comment type="caution">
    <text evidence="2">The sequence shown here is derived from an EMBL/GenBank/DDBJ whole genome shotgun (WGS) entry which is preliminary data.</text>
</comment>
<evidence type="ECO:0000313" key="3">
    <source>
        <dbReference type="Proteomes" id="UP000663861"/>
    </source>
</evidence>
<sequence length="110" mass="11801">MESQSQSSTRYDATIDIIGGQLTKVYVNLPNGSKTFTTNAKVSGNPLGFSGQLSCKSLDDLSGTKPYRMDSNGKFISINIGITDSRSATFQSEELEQGNKPRGAGNGTWE</sequence>
<proteinExistence type="predicted"/>
<protein>
    <submittedName>
        <fullName evidence="2">Uncharacterized protein</fullName>
    </submittedName>
</protein>
<organism evidence="2 3">
    <name type="scientific">Rhizoctonia solani</name>
    <dbReference type="NCBI Taxonomy" id="456999"/>
    <lineage>
        <taxon>Eukaryota</taxon>
        <taxon>Fungi</taxon>
        <taxon>Dikarya</taxon>
        <taxon>Basidiomycota</taxon>
        <taxon>Agaricomycotina</taxon>
        <taxon>Agaricomycetes</taxon>
        <taxon>Cantharellales</taxon>
        <taxon>Ceratobasidiaceae</taxon>
        <taxon>Rhizoctonia</taxon>
    </lineage>
</organism>
<accession>A0A8H3ABZ5</accession>